<evidence type="ECO:0000256" key="1">
    <source>
        <dbReference type="ARBA" id="ARBA00000086"/>
    </source>
</evidence>
<comment type="catalytic activity">
    <reaction evidence="1">
        <text>Hydrolysis of alkylated DNA, releasing 3-methyladenine, 3-methylguanine, 7-methylguanine and 7-methyladenine.</text>
        <dbReference type="EC" id="3.2.2.21"/>
    </reaction>
</comment>
<evidence type="ECO:0000313" key="7">
    <source>
        <dbReference type="Proteomes" id="UP001519288"/>
    </source>
</evidence>
<keyword evidence="7" id="KW-1185">Reference proteome</keyword>
<evidence type="ECO:0000259" key="5">
    <source>
        <dbReference type="SMART" id="SM00478"/>
    </source>
</evidence>
<dbReference type="PANTHER" id="PTHR43003:SF5">
    <property type="entry name" value="DNA-3-METHYLADENINE GLYCOSYLASE"/>
    <property type="match status" value="1"/>
</dbReference>
<dbReference type="EMBL" id="JAGGLD010000006">
    <property type="protein sequence ID" value="MBP2002033.1"/>
    <property type="molecule type" value="Genomic_DNA"/>
</dbReference>
<dbReference type="SUPFAM" id="SSF48150">
    <property type="entry name" value="DNA-glycosylase"/>
    <property type="match status" value="1"/>
</dbReference>
<keyword evidence="4" id="KW-0234">DNA repair</keyword>
<keyword evidence="6" id="KW-0378">Hydrolase</keyword>
<dbReference type="CDD" id="cd00056">
    <property type="entry name" value="ENDO3c"/>
    <property type="match status" value="1"/>
</dbReference>
<name>A0ABS4JJZ8_9BACL</name>
<keyword evidence="3" id="KW-0227">DNA damage</keyword>
<dbReference type="GO" id="GO:0003905">
    <property type="term" value="F:alkylbase DNA N-glycosylase activity"/>
    <property type="evidence" value="ECO:0007669"/>
    <property type="project" value="UniProtKB-EC"/>
</dbReference>
<feature type="domain" description="HhH-GPD" evidence="5">
    <location>
        <begin position="53"/>
        <end position="203"/>
    </location>
</feature>
<keyword evidence="6" id="KW-0326">Glycosidase</keyword>
<reference evidence="6 7" key="1">
    <citation type="submission" date="2021-03" db="EMBL/GenBank/DDBJ databases">
        <title>Genomic Encyclopedia of Type Strains, Phase IV (KMG-IV): sequencing the most valuable type-strain genomes for metagenomic binning, comparative biology and taxonomic classification.</title>
        <authorList>
            <person name="Goeker M."/>
        </authorList>
    </citation>
    <scope>NUCLEOTIDE SEQUENCE [LARGE SCALE GENOMIC DNA]</scope>
    <source>
        <strain evidence="6 7">DSM 26806</strain>
    </source>
</reference>
<dbReference type="InterPro" id="IPR003265">
    <property type="entry name" value="HhH-GPD_domain"/>
</dbReference>
<dbReference type="SMART" id="SM00478">
    <property type="entry name" value="ENDO3c"/>
    <property type="match status" value="1"/>
</dbReference>
<evidence type="ECO:0000256" key="4">
    <source>
        <dbReference type="ARBA" id="ARBA00023204"/>
    </source>
</evidence>
<dbReference type="Pfam" id="PF00730">
    <property type="entry name" value="HhH-GPD"/>
    <property type="match status" value="1"/>
</dbReference>
<gene>
    <name evidence="6" type="ORF">J2Z69_003090</name>
</gene>
<dbReference type="Gene3D" id="1.10.340.30">
    <property type="entry name" value="Hypothetical protein, domain 2"/>
    <property type="match status" value="1"/>
</dbReference>
<protein>
    <recommendedName>
        <fullName evidence="2">DNA-3-methyladenine glycosylase II</fullName>
        <ecNumber evidence="2">3.2.2.21</ecNumber>
    </recommendedName>
</protein>
<dbReference type="Proteomes" id="UP001519288">
    <property type="component" value="Unassembled WGS sequence"/>
</dbReference>
<accession>A0ABS4JJZ8</accession>
<sequence>MATVVTKLFKYDLEAIAHLKHVDEAMRAVIERIGMPERIIMPDLFSALIYAIIGQLISVKAAQTIWGRLQDRVEHITPEHLALLTPEAIQQLGMTMKKARSIHEVSCLIAQGDFSIQALDSLSDNEVIQRLSSLRGIGVWTAEMLLIHSLERPNVLSWGDIAIRRGVMRLYGLETLSKSQFEEYRALYAPYGTVASIYLWELS</sequence>
<organism evidence="6 7">
    <name type="scientific">Paenibacillus shirakamiensis</name>
    <dbReference type="NCBI Taxonomy" id="1265935"/>
    <lineage>
        <taxon>Bacteria</taxon>
        <taxon>Bacillati</taxon>
        <taxon>Bacillota</taxon>
        <taxon>Bacilli</taxon>
        <taxon>Bacillales</taxon>
        <taxon>Paenibacillaceae</taxon>
        <taxon>Paenibacillus</taxon>
    </lineage>
</organism>
<dbReference type="EC" id="3.2.2.21" evidence="2"/>
<dbReference type="Gene3D" id="1.10.1670.40">
    <property type="match status" value="1"/>
</dbReference>
<dbReference type="InterPro" id="IPR011257">
    <property type="entry name" value="DNA_glycosylase"/>
</dbReference>
<evidence type="ECO:0000256" key="3">
    <source>
        <dbReference type="ARBA" id="ARBA00022763"/>
    </source>
</evidence>
<evidence type="ECO:0000313" key="6">
    <source>
        <dbReference type="EMBL" id="MBP2002033.1"/>
    </source>
</evidence>
<comment type="caution">
    <text evidence="6">The sequence shown here is derived from an EMBL/GenBank/DDBJ whole genome shotgun (WGS) entry which is preliminary data.</text>
</comment>
<dbReference type="InterPro" id="IPR051912">
    <property type="entry name" value="Alkylbase_DNA_Glycosylase/TA"/>
</dbReference>
<dbReference type="RefSeq" id="WP_209864422.1">
    <property type="nucleotide sequence ID" value="NZ_JAGGLD010000006.1"/>
</dbReference>
<dbReference type="PANTHER" id="PTHR43003">
    <property type="entry name" value="DNA-3-METHYLADENINE GLYCOSYLASE"/>
    <property type="match status" value="1"/>
</dbReference>
<evidence type="ECO:0000256" key="2">
    <source>
        <dbReference type="ARBA" id="ARBA00012000"/>
    </source>
</evidence>
<proteinExistence type="predicted"/>